<feature type="transmembrane region" description="Helical" evidence="5">
    <location>
        <begin position="68"/>
        <end position="86"/>
    </location>
</feature>
<feature type="non-terminal residue" evidence="6">
    <location>
        <position position="1"/>
    </location>
</feature>
<evidence type="ECO:0000256" key="1">
    <source>
        <dbReference type="ARBA" id="ARBA00004141"/>
    </source>
</evidence>
<keyword evidence="3 5" id="KW-1133">Transmembrane helix</keyword>
<dbReference type="AlphaFoldDB" id="A0A812IRJ3"/>
<evidence type="ECO:0000256" key="2">
    <source>
        <dbReference type="ARBA" id="ARBA00022692"/>
    </source>
</evidence>
<accession>A0A812IRJ3</accession>
<dbReference type="EMBL" id="CAJNIZ010000474">
    <property type="protein sequence ID" value="CAE7162836.1"/>
    <property type="molecule type" value="Genomic_DNA"/>
</dbReference>
<comment type="caution">
    <text evidence="6">The sequence shown here is derived from an EMBL/GenBank/DDBJ whole genome shotgun (WGS) entry which is preliminary data.</text>
</comment>
<organism evidence="6 7">
    <name type="scientific">Symbiodinium pilosum</name>
    <name type="common">Dinoflagellate</name>
    <dbReference type="NCBI Taxonomy" id="2952"/>
    <lineage>
        <taxon>Eukaryota</taxon>
        <taxon>Sar</taxon>
        <taxon>Alveolata</taxon>
        <taxon>Dinophyceae</taxon>
        <taxon>Suessiales</taxon>
        <taxon>Symbiodiniaceae</taxon>
        <taxon>Symbiodinium</taxon>
    </lineage>
</organism>
<dbReference type="OrthoDB" id="446438at2759"/>
<gene>
    <name evidence="6" type="ORF">SPIL2461_LOCUS574</name>
</gene>
<protein>
    <submittedName>
        <fullName evidence="6">Uncharacterized protein</fullName>
    </submittedName>
</protein>
<comment type="subcellular location">
    <subcellularLocation>
        <location evidence="1">Membrane</location>
        <topology evidence="1">Multi-pass membrane protein</topology>
    </subcellularLocation>
</comment>
<keyword evidence="7" id="KW-1185">Reference proteome</keyword>
<evidence type="ECO:0000256" key="3">
    <source>
        <dbReference type="ARBA" id="ARBA00022989"/>
    </source>
</evidence>
<feature type="transmembrane region" description="Helical" evidence="5">
    <location>
        <begin position="6"/>
        <end position="25"/>
    </location>
</feature>
<feature type="transmembrane region" description="Helical" evidence="5">
    <location>
        <begin position="37"/>
        <end position="56"/>
    </location>
</feature>
<evidence type="ECO:0000313" key="6">
    <source>
        <dbReference type="EMBL" id="CAE7162836.1"/>
    </source>
</evidence>
<evidence type="ECO:0000313" key="7">
    <source>
        <dbReference type="Proteomes" id="UP000649617"/>
    </source>
</evidence>
<evidence type="ECO:0000256" key="5">
    <source>
        <dbReference type="SAM" id="Phobius"/>
    </source>
</evidence>
<reference evidence="6" key="1">
    <citation type="submission" date="2021-02" db="EMBL/GenBank/DDBJ databases">
        <authorList>
            <person name="Dougan E. K."/>
            <person name="Rhodes N."/>
            <person name="Thang M."/>
            <person name="Chan C."/>
        </authorList>
    </citation>
    <scope>NUCLEOTIDE SEQUENCE</scope>
</reference>
<keyword evidence="4 5" id="KW-0472">Membrane</keyword>
<dbReference type="Pfam" id="PF01925">
    <property type="entry name" value="TauE"/>
    <property type="match status" value="1"/>
</dbReference>
<proteinExistence type="predicted"/>
<name>A0A812IRJ3_SYMPI</name>
<dbReference type="GO" id="GO:0016020">
    <property type="term" value="C:membrane"/>
    <property type="evidence" value="ECO:0007669"/>
    <property type="project" value="UniProtKB-SubCell"/>
</dbReference>
<keyword evidence="2 5" id="KW-0812">Transmembrane</keyword>
<sequence length="176" mass="19639">MESAVLMVLLGTIFEFSTSPVLFLAVAPRAFQLWRNLLLLSLPCLPGTALGLYILVQTGENQSILEMVKTFLNLTFAMVALFKITMEFRAYAKARRLNQPLHLAEELDEDLDTELCKKMGVQFVIVGFSCGFLNGLMGLPGPLMMVHFAQALSNRKMTAKTCFTLTQSFFLVTTLM</sequence>
<evidence type="ECO:0000256" key="4">
    <source>
        <dbReference type="ARBA" id="ARBA00023136"/>
    </source>
</evidence>
<dbReference type="InterPro" id="IPR002781">
    <property type="entry name" value="TM_pro_TauE-like"/>
</dbReference>
<dbReference type="Proteomes" id="UP000649617">
    <property type="component" value="Unassembled WGS sequence"/>
</dbReference>